<evidence type="ECO:0000256" key="1">
    <source>
        <dbReference type="SAM" id="Phobius"/>
    </source>
</evidence>
<dbReference type="Proteomes" id="UP000243793">
    <property type="component" value="Chromosome"/>
</dbReference>
<evidence type="ECO:0000313" key="2">
    <source>
        <dbReference type="EMBL" id="ART79249.1"/>
    </source>
</evidence>
<keyword evidence="1" id="KW-0472">Membrane</keyword>
<dbReference type="PROSITE" id="PS00409">
    <property type="entry name" value="PROKAR_NTER_METHYL"/>
    <property type="match status" value="1"/>
</dbReference>
<dbReference type="Pfam" id="PF07963">
    <property type="entry name" value="N_methyl"/>
    <property type="match status" value="1"/>
</dbReference>
<reference evidence="3" key="1">
    <citation type="submission" date="2017-05" db="EMBL/GenBank/DDBJ databases">
        <authorList>
            <person name="Sung H."/>
        </authorList>
    </citation>
    <scope>NUCLEOTIDE SEQUENCE [LARGE SCALE GENOMIC DNA]</scope>
    <source>
        <strain evidence="3">AMac2203</strain>
    </source>
</reference>
<organism evidence="2 3">
    <name type="scientific">Oceanisphaera avium</name>
    <dbReference type="NCBI Taxonomy" id="1903694"/>
    <lineage>
        <taxon>Bacteria</taxon>
        <taxon>Pseudomonadati</taxon>
        <taxon>Pseudomonadota</taxon>
        <taxon>Gammaproteobacteria</taxon>
        <taxon>Aeromonadales</taxon>
        <taxon>Aeromonadaceae</taxon>
        <taxon>Oceanisphaera</taxon>
    </lineage>
</organism>
<dbReference type="InterPro" id="IPR045584">
    <property type="entry name" value="Pilin-like"/>
</dbReference>
<dbReference type="KEGG" id="ocm:CBP12_03050"/>
<evidence type="ECO:0008006" key="4">
    <source>
        <dbReference type="Google" id="ProtNLM"/>
    </source>
</evidence>
<dbReference type="OrthoDB" id="9788802at2"/>
<dbReference type="EMBL" id="CP021376">
    <property type="protein sequence ID" value="ART79249.1"/>
    <property type="molecule type" value="Genomic_DNA"/>
</dbReference>
<name>A0A1Y0CVI5_9GAMM</name>
<protein>
    <recommendedName>
        <fullName evidence="4">MSHA biogenesis protein MshO</fullName>
    </recommendedName>
</protein>
<feature type="transmembrane region" description="Helical" evidence="1">
    <location>
        <begin position="7"/>
        <end position="30"/>
    </location>
</feature>
<keyword evidence="3" id="KW-1185">Reference proteome</keyword>
<dbReference type="InterPro" id="IPR012902">
    <property type="entry name" value="N_methyl_site"/>
</dbReference>
<dbReference type="AlphaFoldDB" id="A0A1Y0CVI5"/>
<dbReference type="NCBIfam" id="TIGR02532">
    <property type="entry name" value="IV_pilin_GFxxxE"/>
    <property type="match status" value="1"/>
</dbReference>
<keyword evidence="1" id="KW-1133">Transmembrane helix</keyword>
<sequence>MTKERGFTLIELVIVLALIGISSVIGLRFISDMAHSQVASAERAQALAGARFALERLRRELSQAYSSSVQISAAQDCVSFVPVLGAGAYTGVVTSGAAHFILPQGVAHSSLLSAYMAISAPSESAWQYYPGELPNNVMKIDKAPLELSLAKVAFSELFNGSSEFSADNARGRYTLLSAHTVRYCVHGQQLRRSVNAQFSSATEILMLDKLSHQQVFNYQQDSRLLRVDLRLTTADGELVLVSQLQVNYEP</sequence>
<proteinExistence type="predicted"/>
<dbReference type="RefSeq" id="WP_086962839.1">
    <property type="nucleotide sequence ID" value="NZ_CP021376.1"/>
</dbReference>
<accession>A0A1Y0CVI5</accession>
<dbReference type="SUPFAM" id="SSF54523">
    <property type="entry name" value="Pili subunits"/>
    <property type="match status" value="1"/>
</dbReference>
<keyword evidence="1" id="KW-0812">Transmembrane</keyword>
<gene>
    <name evidence="2" type="ORF">CBP12_03050</name>
</gene>
<dbReference type="Gene3D" id="3.30.700.10">
    <property type="entry name" value="Glycoprotein, Type 4 Pilin"/>
    <property type="match status" value="1"/>
</dbReference>
<evidence type="ECO:0000313" key="3">
    <source>
        <dbReference type="Proteomes" id="UP000243793"/>
    </source>
</evidence>